<comment type="caution">
    <text evidence="7">The sequence shown here is derived from an EMBL/GenBank/DDBJ whole genome shotgun (WGS) entry which is preliminary data.</text>
</comment>
<keyword evidence="8" id="KW-1185">Reference proteome</keyword>
<evidence type="ECO:0000256" key="1">
    <source>
        <dbReference type="ARBA" id="ARBA00004370"/>
    </source>
</evidence>
<dbReference type="EMBL" id="JAEAOA010000799">
    <property type="protein sequence ID" value="KAK3586188.1"/>
    <property type="molecule type" value="Genomic_DNA"/>
</dbReference>
<feature type="domain" description="Mechanosensitive ion channel MscS" evidence="6">
    <location>
        <begin position="145"/>
        <end position="212"/>
    </location>
</feature>
<evidence type="ECO:0000256" key="2">
    <source>
        <dbReference type="ARBA" id="ARBA00022692"/>
    </source>
</evidence>
<dbReference type="Proteomes" id="UP001195483">
    <property type="component" value="Unassembled WGS sequence"/>
</dbReference>
<feature type="transmembrane region" description="Helical" evidence="5">
    <location>
        <begin position="126"/>
        <end position="153"/>
    </location>
</feature>
<dbReference type="SUPFAM" id="SSF51161">
    <property type="entry name" value="Trimeric LpxA-like enzymes"/>
    <property type="match status" value="1"/>
</dbReference>
<evidence type="ECO:0000259" key="6">
    <source>
        <dbReference type="Pfam" id="PF00924"/>
    </source>
</evidence>
<dbReference type="Gene3D" id="2.30.30.60">
    <property type="match status" value="1"/>
</dbReference>
<feature type="transmembrane region" description="Helical" evidence="5">
    <location>
        <begin position="60"/>
        <end position="82"/>
    </location>
</feature>
<name>A0AAE0S6K6_9BIVA</name>
<feature type="transmembrane region" description="Helical" evidence="5">
    <location>
        <begin position="102"/>
        <end position="120"/>
    </location>
</feature>
<reference evidence="7" key="1">
    <citation type="journal article" date="2021" name="Genome Biol. Evol.">
        <title>A High-Quality Reference Genome for a Parasitic Bivalve with Doubly Uniparental Inheritance (Bivalvia: Unionida).</title>
        <authorList>
            <person name="Smith C.H."/>
        </authorList>
    </citation>
    <scope>NUCLEOTIDE SEQUENCE</scope>
    <source>
        <strain evidence="7">CHS0354</strain>
    </source>
</reference>
<evidence type="ECO:0000313" key="7">
    <source>
        <dbReference type="EMBL" id="KAK3586188.1"/>
    </source>
</evidence>
<evidence type="ECO:0000256" key="5">
    <source>
        <dbReference type="SAM" id="Phobius"/>
    </source>
</evidence>
<dbReference type="PANTHER" id="PTHR30414:SF0">
    <property type="entry name" value="MINICONDUCTANCE MECHANOSENSITIVE CHANNEL YBDG"/>
    <property type="match status" value="1"/>
</dbReference>
<dbReference type="PANTHER" id="PTHR30414">
    <property type="entry name" value="MINICONDUCTANCE MECHANOSENSITIVE CHANNEL YBDG"/>
    <property type="match status" value="1"/>
</dbReference>
<dbReference type="Gene3D" id="2.160.10.10">
    <property type="entry name" value="Hexapeptide repeat proteins"/>
    <property type="match status" value="1"/>
</dbReference>
<keyword evidence="2 5" id="KW-0812">Transmembrane</keyword>
<reference evidence="7" key="2">
    <citation type="journal article" date="2021" name="Genome Biol. Evol.">
        <title>Developing a high-quality reference genome for a parasitic bivalve with doubly uniparental inheritance (Bivalvia: Unionida).</title>
        <authorList>
            <person name="Smith C.H."/>
        </authorList>
    </citation>
    <scope>NUCLEOTIDE SEQUENCE</scope>
    <source>
        <strain evidence="7">CHS0354</strain>
        <tissue evidence="7">Mantle</tissue>
    </source>
</reference>
<gene>
    <name evidence="7" type="ORF">CHS0354_013138</name>
</gene>
<dbReference type="SUPFAM" id="SSF50182">
    <property type="entry name" value="Sm-like ribonucleoproteins"/>
    <property type="match status" value="1"/>
</dbReference>
<evidence type="ECO:0000256" key="4">
    <source>
        <dbReference type="ARBA" id="ARBA00023136"/>
    </source>
</evidence>
<keyword evidence="4 5" id="KW-0472">Membrane</keyword>
<dbReference type="InterPro" id="IPR006685">
    <property type="entry name" value="MscS_channel_2nd"/>
</dbReference>
<proteinExistence type="predicted"/>
<sequence>MFVCRVVNPRLHKLMLKSQVKWDNFILEERIPQALSLIISSALVIGFFEDLTYSPEWIKRLLMIWLLALFMVLGGRLINFLIRIYNMYPLSKKKPVKNLGQLMKIGLAFIIVILGVSVLSGKSPLLILSGIGAVSAFIAFIFKDTLLAFIAGLQVAAMDMIRIGDWVEVPQYSANGQIIEISLYTIKIENWDKSISFVPLNKAFETNVKNWRYIQETGGRKVKKLLFIDISSVHFLKEEDYEVYRQEPALQDYITAHLKKNTPSVLNTDAGNTEDNKISRIRYNKQLTNLALFRVYIRHYLKQHPDTRKDLSIVVAQSDTSDTGIPLEIHFFLTASEWDMFENIQAEIFEYLISVAPEFGLTFPENREWDFISLSGTPWEIPGQIRSEVIRRCRSHEQLTGKHINSTQLQNTDNYKIDICAGEAELVVLKSFVRTEPLFIADMHLYIGKNTKLEFGALIRPYTYIGNYCEIRQGAYLRGNILVGDRCVVGHTTEIKNSALIYHTEAGHFNYIGDTVIGSYVNLGAGTVISNLNFRTLEQKKRGEFPPMTIQDKDGNAHKGTAKFGSLIGDGCETGCNSVLAPGTLLGRESAVYPCVFVRRKYYPPKSVIRK</sequence>
<accession>A0AAE0S6K6</accession>
<dbReference type="InterPro" id="IPR030192">
    <property type="entry name" value="YbdG"/>
</dbReference>
<organism evidence="7 8">
    <name type="scientific">Potamilus streckersoni</name>
    <dbReference type="NCBI Taxonomy" id="2493646"/>
    <lineage>
        <taxon>Eukaryota</taxon>
        <taxon>Metazoa</taxon>
        <taxon>Spiralia</taxon>
        <taxon>Lophotrochozoa</taxon>
        <taxon>Mollusca</taxon>
        <taxon>Bivalvia</taxon>
        <taxon>Autobranchia</taxon>
        <taxon>Heteroconchia</taxon>
        <taxon>Palaeoheterodonta</taxon>
        <taxon>Unionida</taxon>
        <taxon>Unionoidea</taxon>
        <taxon>Unionidae</taxon>
        <taxon>Ambleminae</taxon>
        <taxon>Lampsilini</taxon>
        <taxon>Potamilus</taxon>
    </lineage>
</organism>
<reference evidence="7" key="3">
    <citation type="submission" date="2023-05" db="EMBL/GenBank/DDBJ databases">
        <authorList>
            <person name="Smith C.H."/>
        </authorList>
    </citation>
    <scope>NUCLEOTIDE SEQUENCE</scope>
    <source>
        <strain evidence="7">CHS0354</strain>
        <tissue evidence="7">Mantle</tissue>
    </source>
</reference>
<dbReference type="AlphaFoldDB" id="A0AAE0S6K6"/>
<protein>
    <recommendedName>
        <fullName evidence="6">Mechanosensitive ion channel MscS domain-containing protein</fullName>
    </recommendedName>
</protein>
<evidence type="ECO:0000313" key="8">
    <source>
        <dbReference type="Proteomes" id="UP001195483"/>
    </source>
</evidence>
<dbReference type="Pfam" id="PF00924">
    <property type="entry name" value="MS_channel_2nd"/>
    <property type="match status" value="1"/>
</dbReference>
<dbReference type="InterPro" id="IPR023408">
    <property type="entry name" value="MscS_beta-dom_sf"/>
</dbReference>
<dbReference type="GO" id="GO:0008381">
    <property type="term" value="F:mechanosensitive monoatomic ion channel activity"/>
    <property type="evidence" value="ECO:0007669"/>
    <property type="project" value="InterPro"/>
</dbReference>
<dbReference type="InterPro" id="IPR011004">
    <property type="entry name" value="Trimer_LpxA-like_sf"/>
</dbReference>
<comment type="subcellular location">
    <subcellularLocation>
        <location evidence="1">Membrane</location>
    </subcellularLocation>
</comment>
<evidence type="ECO:0000256" key="3">
    <source>
        <dbReference type="ARBA" id="ARBA00022989"/>
    </source>
</evidence>
<dbReference type="InterPro" id="IPR010920">
    <property type="entry name" value="LSM_dom_sf"/>
</dbReference>
<dbReference type="GO" id="GO:0071470">
    <property type="term" value="P:cellular response to osmotic stress"/>
    <property type="evidence" value="ECO:0007669"/>
    <property type="project" value="InterPro"/>
</dbReference>
<dbReference type="GO" id="GO:0005886">
    <property type="term" value="C:plasma membrane"/>
    <property type="evidence" value="ECO:0007669"/>
    <property type="project" value="TreeGrafter"/>
</dbReference>
<keyword evidence="3 5" id="KW-1133">Transmembrane helix</keyword>